<dbReference type="PANTHER" id="PTHR43808">
    <property type="entry name" value="ACETYLORNITHINE DEACETYLASE"/>
    <property type="match status" value="1"/>
</dbReference>
<sequence length="355" mass="36867">MIDPVDLAADLVRIPSPSNDADGMRAVQRHVADVLRDHMPAARIRTGGEDRPWTLISVETGGPVPLFACHTDTVPVGDVGSWSRDPHAGEVDGAHLHGRGSVDMKGGLAAAAVALIRAASRGAGGHLLLTADEEVGSLGAQRTSEALEGLDLAGIIIPEATALGVRCSHRGACWLRLISRGRAAHGSAPERGVNAVLRLAGALGPALAAAPLRVDETLGAETASIGTFQGGHATNIVPDSAMATLDQRTVADSGPLLAHWRGADGIDEVETILDLAALRTDPDSSFVTSLPSPVETAPVTYFTDGSVLQGFRPDIPIVVWGPGDPIQMHSVDEHLELGQITDAAHLYEQVLLSAP</sequence>
<evidence type="ECO:0000256" key="1">
    <source>
        <dbReference type="ARBA" id="ARBA00001947"/>
    </source>
</evidence>
<dbReference type="PANTHER" id="PTHR43808:SF8">
    <property type="entry name" value="PEPTIDASE M20 DIMERISATION DOMAIN-CONTAINING PROTEIN"/>
    <property type="match status" value="1"/>
</dbReference>
<dbReference type="Proteomes" id="UP000217889">
    <property type="component" value="Chromosome"/>
</dbReference>
<dbReference type="Gene3D" id="3.30.70.360">
    <property type="match status" value="1"/>
</dbReference>
<dbReference type="Pfam" id="PF01546">
    <property type="entry name" value="Peptidase_M20"/>
    <property type="match status" value="1"/>
</dbReference>
<evidence type="ECO:0000256" key="4">
    <source>
        <dbReference type="ARBA" id="ARBA00022801"/>
    </source>
</evidence>
<dbReference type="InterPro" id="IPR036264">
    <property type="entry name" value="Bact_exopeptidase_dim_dom"/>
</dbReference>
<dbReference type="OrthoDB" id="7055905at2"/>
<keyword evidence="8" id="KW-1185">Reference proteome</keyword>
<dbReference type="InterPro" id="IPR011650">
    <property type="entry name" value="Peptidase_M20_dimer"/>
</dbReference>
<dbReference type="SUPFAM" id="SSF53187">
    <property type="entry name" value="Zn-dependent exopeptidases"/>
    <property type="match status" value="1"/>
</dbReference>
<evidence type="ECO:0000256" key="2">
    <source>
        <dbReference type="ARBA" id="ARBA00006247"/>
    </source>
</evidence>
<dbReference type="InterPro" id="IPR050072">
    <property type="entry name" value="Peptidase_M20A"/>
</dbReference>
<protein>
    <submittedName>
        <fullName evidence="7">Hydrolase</fullName>
    </submittedName>
</protein>
<proteinExistence type="inferred from homology"/>
<keyword evidence="4 7" id="KW-0378">Hydrolase</keyword>
<dbReference type="InterPro" id="IPR002933">
    <property type="entry name" value="Peptidase_M20"/>
</dbReference>
<organism evidence="7 8">
    <name type="scientific">Brachybacterium ginsengisoli</name>
    <dbReference type="NCBI Taxonomy" id="1331682"/>
    <lineage>
        <taxon>Bacteria</taxon>
        <taxon>Bacillati</taxon>
        <taxon>Actinomycetota</taxon>
        <taxon>Actinomycetes</taxon>
        <taxon>Micrococcales</taxon>
        <taxon>Dermabacteraceae</taxon>
        <taxon>Brachybacterium</taxon>
    </lineage>
</organism>
<evidence type="ECO:0000313" key="7">
    <source>
        <dbReference type="EMBL" id="ATG55888.1"/>
    </source>
</evidence>
<comment type="cofactor">
    <cofactor evidence="1">
        <name>Zn(2+)</name>
        <dbReference type="ChEBI" id="CHEBI:29105"/>
    </cofactor>
</comment>
<keyword evidence="5" id="KW-0862">Zinc</keyword>
<evidence type="ECO:0000259" key="6">
    <source>
        <dbReference type="Pfam" id="PF07687"/>
    </source>
</evidence>
<dbReference type="KEGG" id="bgg:CFK41_14700"/>
<dbReference type="SUPFAM" id="SSF55031">
    <property type="entry name" value="Bacterial exopeptidase dimerisation domain"/>
    <property type="match status" value="1"/>
</dbReference>
<evidence type="ECO:0000256" key="3">
    <source>
        <dbReference type="ARBA" id="ARBA00022723"/>
    </source>
</evidence>
<reference evidence="7 8" key="1">
    <citation type="journal article" date="2014" name="Int. J. Syst. Evol. Microbiol.">
        <title>Brachybacterium ginsengisoli sp. nov., isolated from soil of a ginseng field.</title>
        <authorList>
            <person name="Hoang V.A."/>
            <person name="Kim Y.J."/>
            <person name="Nguyen N.L."/>
            <person name="Yang D.C."/>
        </authorList>
    </citation>
    <scope>NUCLEOTIDE SEQUENCE [LARGE SCALE GENOMIC DNA]</scope>
    <source>
        <strain evidence="7 8">DCY80</strain>
    </source>
</reference>
<dbReference type="EMBL" id="CP023564">
    <property type="protein sequence ID" value="ATG55888.1"/>
    <property type="molecule type" value="Genomic_DNA"/>
</dbReference>
<comment type="similarity">
    <text evidence="2">Belongs to the peptidase M20A family.</text>
</comment>
<keyword evidence="3" id="KW-0479">Metal-binding</keyword>
<gene>
    <name evidence="7" type="ORF">CFK41_14700</name>
</gene>
<dbReference type="GO" id="GO:0016787">
    <property type="term" value="F:hydrolase activity"/>
    <property type="evidence" value="ECO:0007669"/>
    <property type="project" value="UniProtKB-KW"/>
</dbReference>
<feature type="domain" description="Peptidase M20 dimerisation" evidence="6">
    <location>
        <begin position="168"/>
        <end position="250"/>
    </location>
</feature>
<accession>A0A291H075</accession>
<evidence type="ECO:0000313" key="8">
    <source>
        <dbReference type="Proteomes" id="UP000217889"/>
    </source>
</evidence>
<evidence type="ECO:0000256" key="5">
    <source>
        <dbReference type="ARBA" id="ARBA00022833"/>
    </source>
</evidence>
<dbReference type="AlphaFoldDB" id="A0A291H075"/>
<dbReference type="RefSeq" id="WP_096800348.1">
    <property type="nucleotide sequence ID" value="NZ_CP023564.1"/>
</dbReference>
<dbReference type="GO" id="GO:0046872">
    <property type="term" value="F:metal ion binding"/>
    <property type="evidence" value="ECO:0007669"/>
    <property type="project" value="UniProtKB-KW"/>
</dbReference>
<name>A0A291H075_9MICO</name>
<dbReference type="Pfam" id="PF07687">
    <property type="entry name" value="M20_dimer"/>
    <property type="match status" value="1"/>
</dbReference>
<dbReference type="Gene3D" id="3.40.630.10">
    <property type="entry name" value="Zn peptidases"/>
    <property type="match status" value="1"/>
</dbReference>